<dbReference type="RefSeq" id="WP_090469870.1">
    <property type="nucleotide sequence ID" value="NZ_FOWF01000001.1"/>
</dbReference>
<dbReference type="GO" id="GO:0008483">
    <property type="term" value="F:transaminase activity"/>
    <property type="evidence" value="ECO:0007669"/>
    <property type="project" value="UniProtKB-KW"/>
</dbReference>
<evidence type="ECO:0000313" key="8">
    <source>
        <dbReference type="Proteomes" id="UP000198817"/>
    </source>
</evidence>
<dbReference type="InterPro" id="IPR004636">
    <property type="entry name" value="AcOrn/SuccOrn_fam"/>
</dbReference>
<evidence type="ECO:0000256" key="2">
    <source>
        <dbReference type="ARBA" id="ARBA00022576"/>
    </source>
</evidence>
<dbReference type="Pfam" id="PF00202">
    <property type="entry name" value="Aminotran_3"/>
    <property type="match status" value="1"/>
</dbReference>
<dbReference type="GO" id="GO:0030170">
    <property type="term" value="F:pyridoxal phosphate binding"/>
    <property type="evidence" value="ECO:0007669"/>
    <property type="project" value="InterPro"/>
</dbReference>
<accession>A0A1I7FHU3</accession>
<dbReference type="NCBIfam" id="NF002325">
    <property type="entry name" value="PRK01278.1"/>
    <property type="match status" value="1"/>
</dbReference>
<dbReference type="EMBL" id="FPBT01000002">
    <property type="protein sequence ID" value="SFU35753.1"/>
    <property type="molecule type" value="Genomic_DNA"/>
</dbReference>
<dbReference type="InterPro" id="IPR015421">
    <property type="entry name" value="PyrdxlP-dep_Trfase_major"/>
</dbReference>
<comment type="cofactor">
    <cofactor evidence="1">
        <name>pyridoxal 5'-phosphate</name>
        <dbReference type="ChEBI" id="CHEBI:597326"/>
    </cofactor>
</comment>
<evidence type="ECO:0000256" key="5">
    <source>
        <dbReference type="ARBA" id="ARBA00022898"/>
    </source>
</evidence>
<dbReference type="InterPro" id="IPR005814">
    <property type="entry name" value="Aminotrans_3"/>
</dbReference>
<dbReference type="AlphaFoldDB" id="A0A1I7FHU3"/>
<dbReference type="CDD" id="cd00610">
    <property type="entry name" value="OAT_like"/>
    <property type="match status" value="1"/>
</dbReference>
<keyword evidence="3" id="KW-0028">Amino-acid biosynthesis</keyword>
<name>A0A1I7FHU3_9FIRM</name>
<dbReference type="STRING" id="155865.SAMN05216515_10120"/>
<keyword evidence="2 7" id="KW-0032">Aminotransferase</keyword>
<dbReference type="OrthoDB" id="9807885at2"/>
<evidence type="ECO:0000256" key="6">
    <source>
        <dbReference type="RuleBase" id="RU003560"/>
    </source>
</evidence>
<gene>
    <name evidence="7" type="ORF">SAMN05216508_102147</name>
</gene>
<dbReference type="GO" id="GO:0006526">
    <property type="term" value="P:L-arginine biosynthetic process"/>
    <property type="evidence" value="ECO:0007669"/>
    <property type="project" value="UniProtKB-ARBA"/>
</dbReference>
<dbReference type="GO" id="GO:0042802">
    <property type="term" value="F:identical protein binding"/>
    <property type="evidence" value="ECO:0007669"/>
    <property type="project" value="TreeGrafter"/>
</dbReference>
<dbReference type="PIRSF" id="PIRSF000521">
    <property type="entry name" value="Transaminase_4ab_Lys_Orn"/>
    <property type="match status" value="1"/>
</dbReference>
<comment type="similarity">
    <text evidence="6">Belongs to the class-III pyridoxal-phosphate-dependent aminotransferase family.</text>
</comment>
<proteinExistence type="inferred from homology"/>
<dbReference type="NCBIfam" id="TIGR00707">
    <property type="entry name" value="argD"/>
    <property type="match status" value="1"/>
</dbReference>
<dbReference type="Gene3D" id="3.40.640.10">
    <property type="entry name" value="Type I PLP-dependent aspartate aminotransferase-like (Major domain)"/>
    <property type="match status" value="1"/>
</dbReference>
<protein>
    <submittedName>
        <fullName evidence="7">Acetylornithine/N-succinyldiaminopimelate aminotransferase</fullName>
    </submittedName>
</protein>
<evidence type="ECO:0000256" key="4">
    <source>
        <dbReference type="ARBA" id="ARBA00022679"/>
    </source>
</evidence>
<evidence type="ECO:0000256" key="1">
    <source>
        <dbReference type="ARBA" id="ARBA00001933"/>
    </source>
</evidence>
<evidence type="ECO:0000313" key="7">
    <source>
        <dbReference type="EMBL" id="SFU35753.1"/>
    </source>
</evidence>
<keyword evidence="4 7" id="KW-0808">Transferase</keyword>
<dbReference type="InterPro" id="IPR015422">
    <property type="entry name" value="PyrdxlP-dep_Trfase_small"/>
</dbReference>
<sequence length="414" mass="45494">MKLESTGYTAEEIKDMVNEYMIETYDRFDFVAERGEGMYLYDEKGMPYLDFYAGVAVNAAGNCNPAVVKAVQDQAKELMQTFNYPYTIPQALLAKKICTSIGMDKIFYQNTGTEANEAMIKMARKYGIEKYGPSKYHIVTAAHSFHGRTFGSMSATGQPDNACQQGFGPMEAGFSYARFNDLQSFIDACTEDTIAIMIEPVQGEGGVYPATKEFMTGLRKYCDEHHLLLLLDEVQSGWGRTGALMSYMNYGIKPDIVSMAKALGGGMPIGAICATKEVSKAFTAGSHGSTFGGHPVCCAAALAEIDELQRLDLPGNAKEVGSYFIEKLNREVPYIKEARGQGLFVGVEFDDTVDATEIKHLCFEKRLLITAIGDSIIRMVPPLIVTKEQCDLAVDIIKEAAVRCHLKTIRSKAA</sequence>
<reference evidence="7 8" key="1">
    <citation type="submission" date="2016-10" db="EMBL/GenBank/DDBJ databases">
        <authorList>
            <person name="de Groot N.N."/>
        </authorList>
    </citation>
    <scope>NUCLEOTIDE SEQUENCE [LARGE SCALE GENOMIC DNA]</scope>
    <source>
        <strain evidence="7 8">KHGC13</strain>
    </source>
</reference>
<dbReference type="FunFam" id="3.40.640.10:FF:000004">
    <property type="entry name" value="Acetylornithine aminotransferase"/>
    <property type="match status" value="1"/>
</dbReference>
<keyword evidence="5 6" id="KW-0663">Pyridoxal phosphate</keyword>
<evidence type="ECO:0000256" key="3">
    <source>
        <dbReference type="ARBA" id="ARBA00022605"/>
    </source>
</evidence>
<dbReference type="PANTHER" id="PTHR11986">
    <property type="entry name" value="AMINOTRANSFERASE CLASS III"/>
    <property type="match status" value="1"/>
</dbReference>
<dbReference type="SUPFAM" id="SSF53383">
    <property type="entry name" value="PLP-dependent transferases"/>
    <property type="match status" value="1"/>
</dbReference>
<dbReference type="Proteomes" id="UP000198817">
    <property type="component" value="Unassembled WGS sequence"/>
</dbReference>
<dbReference type="Gene3D" id="3.90.1150.10">
    <property type="entry name" value="Aspartate Aminotransferase, domain 1"/>
    <property type="match status" value="1"/>
</dbReference>
<dbReference type="PANTHER" id="PTHR11986:SF79">
    <property type="entry name" value="ACETYLORNITHINE AMINOTRANSFERASE, MITOCHONDRIAL"/>
    <property type="match status" value="1"/>
</dbReference>
<dbReference type="InterPro" id="IPR050103">
    <property type="entry name" value="Class-III_PLP-dep_AT"/>
</dbReference>
<organism evidence="7 8">
    <name type="scientific">Eubacterium pyruvativorans</name>
    <dbReference type="NCBI Taxonomy" id="155865"/>
    <lineage>
        <taxon>Bacteria</taxon>
        <taxon>Bacillati</taxon>
        <taxon>Bacillota</taxon>
        <taxon>Clostridia</taxon>
        <taxon>Eubacteriales</taxon>
        <taxon>Eubacteriaceae</taxon>
        <taxon>Eubacterium</taxon>
    </lineage>
</organism>
<dbReference type="InterPro" id="IPR015424">
    <property type="entry name" value="PyrdxlP-dep_Trfase"/>
</dbReference>
<keyword evidence="8" id="KW-1185">Reference proteome</keyword>